<protein>
    <submittedName>
        <fullName evidence="1">Probable RNA-directed DNA polymerase from transposon X-element</fullName>
    </submittedName>
</protein>
<organism evidence="1 2">
    <name type="scientific">Eumeta variegata</name>
    <name type="common">Bagworm moth</name>
    <name type="synonym">Eumeta japonica</name>
    <dbReference type="NCBI Taxonomy" id="151549"/>
    <lineage>
        <taxon>Eukaryota</taxon>
        <taxon>Metazoa</taxon>
        <taxon>Ecdysozoa</taxon>
        <taxon>Arthropoda</taxon>
        <taxon>Hexapoda</taxon>
        <taxon>Insecta</taxon>
        <taxon>Pterygota</taxon>
        <taxon>Neoptera</taxon>
        <taxon>Endopterygota</taxon>
        <taxon>Lepidoptera</taxon>
        <taxon>Glossata</taxon>
        <taxon>Ditrysia</taxon>
        <taxon>Tineoidea</taxon>
        <taxon>Psychidae</taxon>
        <taxon>Oiketicinae</taxon>
        <taxon>Eumeta</taxon>
    </lineage>
</organism>
<keyword evidence="1" id="KW-0808">Transferase</keyword>
<evidence type="ECO:0000313" key="1">
    <source>
        <dbReference type="EMBL" id="GBP72386.1"/>
    </source>
</evidence>
<keyword evidence="1" id="KW-0695">RNA-directed DNA polymerase</keyword>
<name>A0A4C1Y8U9_EUMVA</name>
<dbReference type="STRING" id="151549.A0A4C1Y8U9"/>
<dbReference type="AlphaFoldDB" id="A0A4C1Y8U9"/>
<keyword evidence="2" id="KW-1185">Reference proteome</keyword>
<dbReference type="EMBL" id="BGZK01001143">
    <property type="protein sequence ID" value="GBP72386.1"/>
    <property type="molecule type" value="Genomic_DNA"/>
</dbReference>
<evidence type="ECO:0000313" key="2">
    <source>
        <dbReference type="Proteomes" id="UP000299102"/>
    </source>
</evidence>
<comment type="caution">
    <text evidence="1">The sequence shown here is derived from an EMBL/GenBank/DDBJ whole genome shotgun (WGS) entry which is preliminary data.</text>
</comment>
<sequence>MEKSHKAEEIPSEPLVLEYVLAHGKKLLTIDREQAHTYNSVLKPVWTYGMKVWSSATKSNIRLQQVQNCILRTMDLALWFTTNDEIHEYLNVPTVATEIEWYRKQYTERQFSYQNPLIFLLPQIY</sequence>
<dbReference type="Proteomes" id="UP000299102">
    <property type="component" value="Unassembled WGS sequence"/>
</dbReference>
<dbReference type="OrthoDB" id="415068at2759"/>
<accession>A0A4C1Y8U9</accession>
<proteinExistence type="predicted"/>
<dbReference type="GO" id="GO:0003964">
    <property type="term" value="F:RNA-directed DNA polymerase activity"/>
    <property type="evidence" value="ECO:0007669"/>
    <property type="project" value="UniProtKB-KW"/>
</dbReference>
<gene>
    <name evidence="1" type="ORF">EVAR_88342_1</name>
</gene>
<reference evidence="1 2" key="1">
    <citation type="journal article" date="2019" name="Commun. Biol.">
        <title>The bagworm genome reveals a unique fibroin gene that provides high tensile strength.</title>
        <authorList>
            <person name="Kono N."/>
            <person name="Nakamura H."/>
            <person name="Ohtoshi R."/>
            <person name="Tomita M."/>
            <person name="Numata K."/>
            <person name="Arakawa K."/>
        </authorList>
    </citation>
    <scope>NUCLEOTIDE SEQUENCE [LARGE SCALE GENOMIC DNA]</scope>
</reference>
<keyword evidence="1" id="KW-0548">Nucleotidyltransferase</keyword>